<reference evidence="1" key="2">
    <citation type="submission" date="2016-06" db="EMBL/GenBank/DDBJ databases">
        <title>The genome of a short-lived fish provides insights into sex chromosome evolution and the genetic control of aging.</title>
        <authorList>
            <person name="Reichwald K."/>
            <person name="Felder M."/>
            <person name="Petzold A."/>
            <person name="Koch P."/>
            <person name="Groth M."/>
            <person name="Platzer M."/>
        </authorList>
    </citation>
    <scope>NUCLEOTIDE SEQUENCE</scope>
    <source>
        <tissue evidence="1">Brain</tissue>
    </source>
</reference>
<feature type="non-terminal residue" evidence="1">
    <location>
        <position position="82"/>
    </location>
</feature>
<sequence length="82" mass="8889">CPPERKKDQSNPSLQLRSSLRSSLTLMGPAASVILPHPPVLRAPSLWCLLLYRGLTALPAPLFSPHRLPAAATALTPTTRLR</sequence>
<gene>
    <name evidence="1" type="primary">MLL</name>
</gene>
<organism evidence="1">
    <name type="scientific">Iconisemion striatum</name>
    <dbReference type="NCBI Taxonomy" id="60296"/>
    <lineage>
        <taxon>Eukaryota</taxon>
        <taxon>Metazoa</taxon>
        <taxon>Chordata</taxon>
        <taxon>Craniata</taxon>
        <taxon>Vertebrata</taxon>
        <taxon>Euteleostomi</taxon>
        <taxon>Actinopterygii</taxon>
        <taxon>Neopterygii</taxon>
        <taxon>Teleostei</taxon>
        <taxon>Neoteleostei</taxon>
        <taxon>Acanthomorphata</taxon>
        <taxon>Ovalentaria</taxon>
        <taxon>Atherinomorphae</taxon>
        <taxon>Cyprinodontiformes</taxon>
        <taxon>Nothobranchiidae</taxon>
        <taxon>Iconisemion</taxon>
    </lineage>
</organism>
<protein>
    <submittedName>
        <fullName evidence="1">Myeloid/lymphoid or mixed-lineage leukemia (Trithorax homolog)</fullName>
    </submittedName>
</protein>
<dbReference type="EMBL" id="HADX01008647">
    <property type="protein sequence ID" value="SBP30879.1"/>
    <property type="molecule type" value="Transcribed_RNA"/>
</dbReference>
<dbReference type="AlphaFoldDB" id="A0A1A7YL58"/>
<feature type="non-terminal residue" evidence="1">
    <location>
        <position position="1"/>
    </location>
</feature>
<proteinExistence type="predicted"/>
<name>A0A1A7YL58_9TELE</name>
<reference evidence="1" key="1">
    <citation type="submission" date="2016-05" db="EMBL/GenBank/DDBJ databases">
        <authorList>
            <person name="Lavstsen T."/>
            <person name="Jespersen J.S."/>
        </authorList>
    </citation>
    <scope>NUCLEOTIDE SEQUENCE</scope>
    <source>
        <tissue evidence="1">Brain</tissue>
    </source>
</reference>
<evidence type="ECO:0000313" key="1">
    <source>
        <dbReference type="EMBL" id="SBP30879.1"/>
    </source>
</evidence>
<accession>A0A1A7YL58</accession>